<feature type="compositionally biased region" description="Low complexity" evidence="1">
    <location>
        <begin position="211"/>
        <end position="225"/>
    </location>
</feature>
<feature type="compositionally biased region" description="Polar residues" evidence="1">
    <location>
        <begin position="43"/>
        <end position="69"/>
    </location>
</feature>
<dbReference type="PRINTS" id="PR01217">
    <property type="entry name" value="PRICHEXTENSN"/>
</dbReference>
<evidence type="ECO:0000313" key="3">
    <source>
        <dbReference type="Proteomes" id="UP000240599"/>
    </source>
</evidence>
<feature type="compositionally biased region" description="Low complexity" evidence="1">
    <location>
        <begin position="117"/>
        <end position="127"/>
    </location>
</feature>
<feature type="compositionally biased region" description="Polar residues" evidence="1">
    <location>
        <begin position="78"/>
        <end position="104"/>
    </location>
</feature>
<accession>A0A0M3MX74</accession>
<proteinExistence type="predicted"/>
<feature type="compositionally biased region" description="Basic and acidic residues" evidence="1">
    <location>
        <begin position="249"/>
        <end position="258"/>
    </location>
</feature>
<feature type="compositionally biased region" description="Basic residues" evidence="1">
    <location>
        <begin position="1"/>
        <end position="21"/>
    </location>
</feature>
<feature type="region of interest" description="Disordered" evidence="1">
    <location>
        <begin position="311"/>
        <end position="337"/>
    </location>
</feature>
<dbReference type="EMBL" id="KM924293">
    <property type="protein sequence ID" value="AIU39422.1"/>
    <property type="molecule type" value="Genomic_DNA"/>
</dbReference>
<evidence type="ECO:0000256" key="1">
    <source>
        <dbReference type="SAM" id="MobiDB-lite"/>
    </source>
</evidence>
<reference evidence="2 3" key="1">
    <citation type="journal article" date="2015" name="J. Virol.">
        <title>The Genome of a Tortoise Herpesvirus (Testudinid Herpesvirus 3) Has a Novel Structure and Contains a Large Region That Is Not Required for Replication In Vitro or Virulence In Vivo.</title>
        <authorList>
            <person name="Gandar F."/>
            <person name="Wilkie G.S."/>
            <person name="Gatherer D."/>
            <person name="Kerr K."/>
            <person name="Marlier D."/>
            <person name="Diez M."/>
            <person name="Marschang R.E."/>
            <person name="Mast J."/>
            <person name="Dewals B.G."/>
            <person name="Davison A.J."/>
            <person name="Vanderplasschen A.F."/>
        </authorList>
    </citation>
    <scope>NUCLEOTIDE SEQUENCE [LARGE SCALE GENOMIC DNA]</scope>
    <source>
        <strain evidence="2 3">4295/7R</strain>
    </source>
</reference>
<feature type="compositionally biased region" description="Low complexity" evidence="1">
    <location>
        <begin position="139"/>
        <end position="157"/>
    </location>
</feature>
<feature type="region of interest" description="Disordered" evidence="1">
    <location>
        <begin position="1"/>
        <end position="269"/>
    </location>
</feature>
<organism evidence="2 3">
    <name type="scientific">Testudinid alphaherpesvirus 3</name>
    <dbReference type="NCBI Taxonomy" id="2560801"/>
    <lineage>
        <taxon>Viruses</taxon>
        <taxon>Duplodnaviria</taxon>
        <taxon>Heunggongvirae</taxon>
        <taxon>Peploviricota</taxon>
        <taxon>Herviviricetes</taxon>
        <taxon>Herpesvirales</taxon>
        <taxon>Orthoherpesviridae</taxon>
        <taxon>Alphaherpesvirinae</taxon>
        <taxon>Scutavirus</taxon>
        <taxon>Scutavirus testudinidalpha3</taxon>
    </lineage>
</organism>
<name>A0A0M3MX74_9ALPH</name>
<dbReference type="Proteomes" id="UP000240599">
    <property type="component" value="Segment"/>
</dbReference>
<protein>
    <submittedName>
        <fullName evidence="2">Protein TE42</fullName>
    </submittedName>
</protein>
<sequence>MDRDKRGKKRVRAGRRTRGTRGRGYARSLDPRPSTAPVRLGSQPVQGGSNSDNFQQVQGGSNSDTSETDPLTYEVSLTHGSTLPNNASSISVKRAATSSISSDESPMAKKAKPSSPPIYISSGQSSPNALAFGRYKDGPISINSSVDSSTSSPNNVTRDFESPQPGPSNYDRSPQPGPSNYDRSPQPGPSNYDRSPQPGPSNYDRSPQPGLSPTSPILPTLSPLSNISGMSPGYQNSPQPGPSGLHTNRQADDRHNYDTSETSEDSNESFAIEHLLMLINESGYDNSNDGARSRILDEDEVTSSTRPFEFVLPSPKVSHGEATSSTNTDNLTPPDDSTFSFRHLFQSSDEPPVSESKTMRYKYTVMN</sequence>
<feature type="compositionally biased region" description="Polar residues" evidence="1">
    <location>
        <begin position="321"/>
        <end position="337"/>
    </location>
</feature>
<gene>
    <name evidence="2" type="primary">TE42</name>
</gene>
<evidence type="ECO:0000313" key="2">
    <source>
        <dbReference type="EMBL" id="AIU39422.1"/>
    </source>
</evidence>
<feature type="compositionally biased region" description="Polar residues" evidence="1">
    <location>
        <begin position="226"/>
        <end position="238"/>
    </location>
</feature>